<sequence>MKKLIGYLRLMRPANIVTAVSDILAGAAIAGFAVVGEQPSSSQYLYWLVLSTVGLYGGGVVFNDVFDAALDRVERPERPIPSGLISGTEAALLGSILLLAGIAAAFMFSPLSGAIAMAIAVAALVYDKWGKHHSFLGPVNMGLCRGLDLLLGMSLVPEVIAQFGFLAVAPILYIAAITMISRGEVHGGKSNTMLAAGGLYGVVILAIVTWSIANHAYYALVFLVLLIILIFPPLVRAYRAPIGPNIGKAVKAGVLALIIMNAAWAAATGAILLAIIIALLLPVSIAMAKLFAVT</sequence>
<proteinExistence type="predicted"/>
<dbReference type="EMBL" id="JAHESE010000025">
    <property type="protein sequence ID" value="MBT1710673.1"/>
    <property type="molecule type" value="Genomic_DNA"/>
</dbReference>
<dbReference type="GO" id="GO:0016765">
    <property type="term" value="F:transferase activity, transferring alkyl or aryl (other than methyl) groups"/>
    <property type="evidence" value="ECO:0007669"/>
    <property type="project" value="InterPro"/>
</dbReference>
<organism evidence="7 8">
    <name type="scientific">Dawidia cretensis</name>
    <dbReference type="NCBI Taxonomy" id="2782350"/>
    <lineage>
        <taxon>Bacteria</taxon>
        <taxon>Pseudomonadati</taxon>
        <taxon>Bacteroidota</taxon>
        <taxon>Cytophagia</taxon>
        <taxon>Cytophagales</taxon>
        <taxon>Chryseotaleaceae</taxon>
        <taxon>Dawidia</taxon>
    </lineage>
</organism>
<accession>A0AAP2E282</accession>
<dbReference type="NCBIfam" id="NF035940">
    <property type="entry name" value="prenyl_rel_EboC"/>
    <property type="match status" value="1"/>
</dbReference>
<keyword evidence="8" id="KW-1185">Reference proteome</keyword>
<feature type="transmembrane region" description="Helical" evidence="6">
    <location>
        <begin position="216"/>
        <end position="234"/>
    </location>
</feature>
<comment type="subcellular location">
    <subcellularLocation>
        <location evidence="1">Membrane</location>
        <topology evidence="1">Multi-pass membrane protein</topology>
    </subcellularLocation>
</comment>
<feature type="transmembrane region" description="Helical" evidence="6">
    <location>
        <begin position="159"/>
        <end position="180"/>
    </location>
</feature>
<evidence type="ECO:0000313" key="7">
    <source>
        <dbReference type="EMBL" id="MBT1710673.1"/>
    </source>
</evidence>
<name>A0AAP2E282_9BACT</name>
<evidence type="ECO:0000256" key="4">
    <source>
        <dbReference type="ARBA" id="ARBA00022989"/>
    </source>
</evidence>
<dbReference type="AlphaFoldDB" id="A0AAP2E282"/>
<evidence type="ECO:0000256" key="5">
    <source>
        <dbReference type="ARBA" id="ARBA00023136"/>
    </source>
</evidence>
<dbReference type="InterPro" id="IPR044878">
    <property type="entry name" value="UbiA_sf"/>
</dbReference>
<keyword evidence="2" id="KW-1003">Cell membrane</keyword>
<evidence type="ECO:0000313" key="8">
    <source>
        <dbReference type="Proteomes" id="UP001319080"/>
    </source>
</evidence>
<feature type="transmembrane region" description="Helical" evidence="6">
    <location>
        <begin position="91"/>
        <end position="124"/>
    </location>
</feature>
<dbReference type="PANTHER" id="PTHR42723">
    <property type="entry name" value="CHLOROPHYLL SYNTHASE"/>
    <property type="match status" value="1"/>
</dbReference>
<dbReference type="Gene3D" id="1.10.357.140">
    <property type="entry name" value="UbiA prenyltransferase"/>
    <property type="match status" value="1"/>
</dbReference>
<feature type="transmembrane region" description="Helical" evidence="6">
    <location>
        <begin position="12"/>
        <end position="33"/>
    </location>
</feature>
<dbReference type="Proteomes" id="UP001319080">
    <property type="component" value="Unassembled WGS sequence"/>
</dbReference>
<dbReference type="InterPro" id="IPR000537">
    <property type="entry name" value="UbiA_prenyltransferase"/>
</dbReference>
<feature type="transmembrane region" description="Helical" evidence="6">
    <location>
        <begin position="246"/>
        <end position="264"/>
    </location>
</feature>
<evidence type="ECO:0000256" key="6">
    <source>
        <dbReference type="SAM" id="Phobius"/>
    </source>
</evidence>
<dbReference type="GO" id="GO:0016020">
    <property type="term" value="C:membrane"/>
    <property type="evidence" value="ECO:0007669"/>
    <property type="project" value="UniProtKB-SubCell"/>
</dbReference>
<comment type="caution">
    <text evidence="7">The sequence shown here is derived from an EMBL/GenBank/DDBJ whole genome shotgun (WGS) entry which is preliminary data.</text>
</comment>
<keyword evidence="4 6" id="KW-1133">Transmembrane helix</keyword>
<evidence type="ECO:0000256" key="2">
    <source>
        <dbReference type="ARBA" id="ARBA00022475"/>
    </source>
</evidence>
<reference evidence="7 8" key="1">
    <citation type="submission" date="2021-05" db="EMBL/GenBank/DDBJ databases">
        <title>A Polyphasic approach of four new species of the genus Ohtaekwangia: Ohtaekwangia histidinii sp. nov., Ohtaekwangia cretensis sp. nov., Ohtaekwangia indiensis sp. nov., Ohtaekwangia reichenbachii sp. nov. from diverse environment.</title>
        <authorList>
            <person name="Octaviana S."/>
        </authorList>
    </citation>
    <scope>NUCLEOTIDE SEQUENCE [LARGE SCALE GENOMIC DNA]</scope>
    <source>
        <strain evidence="7 8">PWU5</strain>
    </source>
</reference>
<keyword evidence="5 6" id="KW-0472">Membrane</keyword>
<feature type="transmembrane region" description="Helical" evidence="6">
    <location>
        <begin position="45"/>
        <end position="70"/>
    </location>
</feature>
<dbReference type="RefSeq" id="WP_254086250.1">
    <property type="nucleotide sequence ID" value="NZ_JAHESE010000025.1"/>
</dbReference>
<dbReference type="InterPro" id="IPR050475">
    <property type="entry name" value="Prenyltransferase_related"/>
</dbReference>
<dbReference type="CDD" id="cd13964">
    <property type="entry name" value="PT_UbiA_1"/>
    <property type="match status" value="1"/>
</dbReference>
<feature type="transmembrane region" description="Helical" evidence="6">
    <location>
        <begin position="270"/>
        <end position="292"/>
    </location>
</feature>
<dbReference type="Pfam" id="PF01040">
    <property type="entry name" value="UbiA"/>
    <property type="match status" value="1"/>
</dbReference>
<evidence type="ECO:0000256" key="1">
    <source>
        <dbReference type="ARBA" id="ARBA00004141"/>
    </source>
</evidence>
<protein>
    <submittedName>
        <fullName evidence="7">UbiA-like protein EboC</fullName>
    </submittedName>
</protein>
<feature type="transmembrane region" description="Helical" evidence="6">
    <location>
        <begin position="192"/>
        <end position="210"/>
    </location>
</feature>
<gene>
    <name evidence="7" type="primary">eboC</name>
    <name evidence="7" type="ORF">KK062_20700</name>
</gene>
<dbReference type="PANTHER" id="PTHR42723:SF1">
    <property type="entry name" value="CHLOROPHYLL SYNTHASE, CHLOROPLASTIC"/>
    <property type="match status" value="1"/>
</dbReference>
<evidence type="ECO:0000256" key="3">
    <source>
        <dbReference type="ARBA" id="ARBA00022692"/>
    </source>
</evidence>
<keyword evidence="3 6" id="KW-0812">Transmembrane</keyword>